<evidence type="ECO:0008006" key="4">
    <source>
        <dbReference type="Google" id="ProtNLM"/>
    </source>
</evidence>
<dbReference type="EMBL" id="KZ819641">
    <property type="protein sequence ID" value="PWN87213.1"/>
    <property type="molecule type" value="Genomic_DNA"/>
</dbReference>
<reference evidence="2 3" key="1">
    <citation type="journal article" date="2018" name="Mol. Biol. Evol.">
        <title>Broad Genomic Sampling Reveals a Smut Pathogenic Ancestry of the Fungal Clade Ustilaginomycotina.</title>
        <authorList>
            <person name="Kijpornyongpan T."/>
            <person name="Mondo S.J."/>
            <person name="Barry K."/>
            <person name="Sandor L."/>
            <person name="Lee J."/>
            <person name="Lipzen A."/>
            <person name="Pangilinan J."/>
            <person name="LaButti K."/>
            <person name="Hainaut M."/>
            <person name="Henrissat B."/>
            <person name="Grigoriev I.V."/>
            <person name="Spatafora J.W."/>
            <person name="Aime M.C."/>
        </authorList>
    </citation>
    <scope>NUCLEOTIDE SEQUENCE [LARGE SCALE GENOMIC DNA]</scope>
    <source>
        <strain evidence="2 3">MCA 4198</strain>
    </source>
</reference>
<feature type="chain" id="PRO_5016460521" description="AB hydrolase-1 domain-containing protein" evidence="1">
    <location>
        <begin position="22"/>
        <end position="411"/>
    </location>
</feature>
<dbReference type="PANTHER" id="PTHR35560:SF3">
    <property type="entry name" value="PEPTIDASE S9 PROLYL OLIGOPEPTIDASE CATALYTIC DOMAIN-CONTAINING PROTEIN"/>
    <property type="match status" value="1"/>
</dbReference>
<name>A0A316YGI2_9BASI</name>
<feature type="signal peptide" evidence="1">
    <location>
        <begin position="1"/>
        <end position="21"/>
    </location>
</feature>
<accession>A0A316YGI2</accession>
<dbReference type="PROSITE" id="PS51257">
    <property type="entry name" value="PROKAR_LIPOPROTEIN"/>
    <property type="match status" value="1"/>
</dbReference>
<dbReference type="InterPro" id="IPR029058">
    <property type="entry name" value="AB_hydrolase_fold"/>
</dbReference>
<protein>
    <recommendedName>
        <fullName evidence="4">AB hydrolase-1 domain-containing protein</fullName>
    </recommendedName>
</protein>
<evidence type="ECO:0000313" key="2">
    <source>
        <dbReference type="EMBL" id="PWN87213.1"/>
    </source>
</evidence>
<dbReference type="RefSeq" id="XP_025374411.1">
    <property type="nucleotide sequence ID" value="XM_025524274.1"/>
</dbReference>
<dbReference type="PANTHER" id="PTHR35560">
    <property type="entry name" value="BLL0132 PROTEIN"/>
    <property type="match status" value="1"/>
</dbReference>
<evidence type="ECO:0000256" key="1">
    <source>
        <dbReference type="SAM" id="SignalP"/>
    </source>
</evidence>
<dbReference type="GeneID" id="37046190"/>
<proteinExistence type="predicted"/>
<keyword evidence="3" id="KW-1185">Reference proteome</keyword>
<keyword evidence="1" id="KW-0732">Signal</keyword>
<organism evidence="2 3">
    <name type="scientific">Acaromyces ingoldii</name>
    <dbReference type="NCBI Taxonomy" id="215250"/>
    <lineage>
        <taxon>Eukaryota</taxon>
        <taxon>Fungi</taxon>
        <taxon>Dikarya</taxon>
        <taxon>Basidiomycota</taxon>
        <taxon>Ustilaginomycotina</taxon>
        <taxon>Exobasidiomycetes</taxon>
        <taxon>Exobasidiales</taxon>
        <taxon>Cryptobasidiaceae</taxon>
        <taxon>Acaromyces</taxon>
    </lineage>
</organism>
<gene>
    <name evidence="2" type="ORF">FA10DRAFT_289283</name>
</gene>
<dbReference type="OrthoDB" id="5985073at2759"/>
<sequence>MQVLRLSLLLVAAAALSCSYALSEGQSEPLLRRLKVLHHREALVSRGKNGWSSVQYPKGAVEADIPVRGGSLRLFAMSKKGLDHSKIKRAVFVIHGQGRDPWNYYSHMTAALNDAVADGLVKKEEVGIWAPSFWDTADTGAFPYDENTKTATSNIMAWHGSDWVDGAANKIPKTDQGVSSFEVLDDVVSYFSNKALFPKVETVVLAAHSAGSQMLHRYAQLGKVPIASGGTEVHFYIANPASWLYLDERRPEKGIGGATSRSKCPTYNEYKYGLNDINENLPYGPVSDAASIYKRYKSRYVHYQLGTGDHAQGSAACEAGVQGESHLTRGEIYQAYLQLLGSYPKRHTIDYVPGIGHDDKAMFSSTEGKYRLFVQNQSQGKTRASTIPKGYSNGRTVTFTGFSKKAADNMP</sequence>
<dbReference type="Proteomes" id="UP000245768">
    <property type="component" value="Unassembled WGS sequence"/>
</dbReference>
<dbReference type="InParanoid" id="A0A316YGI2"/>
<dbReference type="Gene3D" id="3.40.50.1820">
    <property type="entry name" value="alpha/beta hydrolase"/>
    <property type="match status" value="1"/>
</dbReference>
<evidence type="ECO:0000313" key="3">
    <source>
        <dbReference type="Proteomes" id="UP000245768"/>
    </source>
</evidence>
<dbReference type="STRING" id="215250.A0A316YGI2"/>
<dbReference type="AlphaFoldDB" id="A0A316YGI2"/>